<keyword evidence="5 15" id="KW-0288">FMN</keyword>
<dbReference type="GO" id="GO:0005524">
    <property type="term" value="F:ATP binding"/>
    <property type="evidence" value="ECO:0007669"/>
    <property type="project" value="UniProtKB-UniRule"/>
</dbReference>
<feature type="domain" description="Riboflavin kinase" evidence="16">
    <location>
        <begin position="185"/>
        <end position="312"/>
    </location>
</feature>
<keyword evidence="9 15" id="KW-0418">Kinase</keyword>
<keyword evidence="12" id="KW-0511">Multifunctional enzyme</keyword>
<evidence type="ECO:0000256" key="11">
    <source>
        <dbReference type="ARBA" id="ARBA00022840"/>
    </source>
</evidence>
<dbReference type="InterPro" id="IPR002606">
    <property type="entry name" value="Riboflavin_kinase_bac"/>
</dbReference>
<dbReference type="OrthoDB" id="9803667at2"/>
<dbReference type="NCBIfam" id="NF004162">
    <property type="entry name" value="PRK05627.1-5"/>
    <property type="match status" value="1"/>
</dbReference>
<dbReference type="RefSeq" id="WP_091494162.1">
    <property type="nucleotide sequence ID" value="NZ_FODJ01000001.1"/>
</dbReference>
<keyword evidence="18" id="KW-1185">Reference proteome</keyword>
<evidence type="ECO:0000313" key="18">
    <source>
        <dbReference type="Proteomes" id="UP000199300"/>
    </source>
</evidence>
<evidence type="ECO:0000256" key="2">
    <source>
        <dbReference type="ARBA" id="ARBA00004726"/>
    </source>
</evidence>
<comment type="catalytic activity">
    <reaction evidence="13 15">
        <text>riboflavin + ATP = FMN + ADP + H(+)</text>
        <dbReference type="Rhea" id="RHEA:14357"/>
        <dbReference type="ChEBI" id="CHEBI:15378"/>
        <dbReference type="ChEBI" id="CHEBI:30616"/>
        <dbReference type="ChEBI" id="CHEBI:57986"/>
        <dbReference type="ChEBI" id="CHEBI:58210"/>
        <dbReference type="ChEBI" id="CHEBI:456216"/>
        <dbReference type="EC" id="2.7.1.26"/>
    </reaction>
</comment>
<dbReference type="NCBIfam" id="NF004160">
    <property type="entry name" value="PRK05627.1-3"/>
    <property type="match status" value="1"/>
</dbReference>
<dbReference type="PIRSF" id="PIRSF004491">
    <property type="entry name" value="FAD_Synth"/>
    <property type="match status" value="1"/>
</dbReference>
<evidence type="ECO:0000256" key="8">
    <source>
        <dbReference type="ARBA" id="ARBA00022741"/>
    </source>
</evidence>
<comment type="pathway">
    <text evidence="3 15">Cofactor biosynthesis; FMN biosynthesis; FMN from riboflavin (ATP route): step 1/1.</text>
</comment>
<evidence type="ECO:0000259" key="16">
    <source>
        <dbReference type="SMART" id="SM00904"/>
    </source>
</evidence>
<comment type="similarity">
    <text evidence="15">Belongs to the ribF family.</text>
</comment>
<dbReference type="FunFam" id="3.40.50.620:FF:000021">
    <property type="entry name" value="Riboflavin biosynthesis protein"/>
    <property type="match status" value="1"/>
</dbReference>
<dbReference type="InterPro" id="IPR023468">
    <property type="entry name" value="Riboflavin_kinase"/>
</dbReference>
<dbReference type="Gene3D" id="3.40.50.620">
    <property type="entry name" value="HUPs"/>
    <property type="match status" value="1"/>
</dbReference>
<evidence type="ECO:0000256" key="1">
    <source>
        <dbReference type="ARBA" id="ARBA00002121"/>
    </source>
</evidence>
<evidence type="ECO:0000256" key="4">
    <source>
        <dbReference type="ARBA" id="ARBA00022630"/>
    </source>
</evidence>
<dbReference type="Pfam" id="PF06574">
    <property type="entry name" value="FAD_syn"/>
    <property type="match status" value="1"/>
</dbReference>
<dbReference type="InterPro" id="IPR015864">
    <property type="entry name" value="FAD_synthase"/>
</dbReference>
<sequence length="312" mass="35415">MKVVRLNSNHDYLIDPIDRAVCAVGFFDGIHKGHQQVIEQAKQIAKQTNAKLAVMTFSPHPSAVLNKGKHAVSYLTPLLEKQAILQKLGVDIVYVVKFDLELAQLSPEAFINHFIVDLNIFHLICGFDFTYGHMGKGNVTTLFDHANHRFDVTVIEKYSEDDQKVSSTRIRKLLAEGAVDQAETLLTRPLKTIGKVVHGHKRGRSIGFPTANMLVDLKQALPKTGVYYVVVEIDDQLVHGMANLGYNPTFDHEVVETTVKLEVHLLDFNKDLYGQEVALYWKRYLRPETKFDSIDSLIEQIKQDEAEIRQFF</sequence>
<accession>A0A1H8HLF2</accession>
<dbReference type="CDD" id="cd02064">
    <property type="entry name" value="FAD_synthetase_N"/>
    <property type="match status" value="1"/>
</dbReference>
<dbReference type="EMBL" id="FODJ01000001">
    <property type="protein sequence ID" value="SEN56979.1"/>
    <property type="molecule type" value="Genomic_DNA"/>
</dbReference>
<evidence type="ECO:0000256" key="13">
    <source>
        <dbReference type="ARBA" id="ARBA00047880"/>
    </source>
</evidence>
<protein>
    <recommendedName>
        <fullName evidence="15">Riboflavin biosynthesis protein</fullName>
    </recommendedName>
    <domain>
        <recommendedName>
            <fullName evidence="15">Riboflavin kinase</fullName>
            <ecNumber evidence="15">2.7.1.26</ecNumber>
        </recommendedName>
        <alternativeName>
            <fullName evidence="15">Flavokinase</fullName>
        </alternativeName>
    </domain>
    <domain>
        <recommendedName>
            <fullName evidence="15">FMN adenylyltransferase</fullName>
            <ecNumber evidence="15">2.7.7.2</ecNumber>
        </recommendedName>
        <alternativeName>
            <fullName evidence="15">FAD pyrophosphorylase</fullName>
        </alternativeName>
        <alternativeName>
            <fullName evidence="15">FAD synthase</fullName>
        </alternativeName>
    </domain>
</protein>
<dbReference type="SMART" id="SM00904">
    <property type="entry name" value="Flavokinase"/>
    <property type="match status" value="1"/>
</dbReference>
<dbReference type="Pfam" id="PF01687">
    <property type="entry name" value="Flavokinase"/>
    <property type="match status" value="1"/>
</dbReference>
<dbReference type="SUPFAM" id="SSF52374">
    <property type="entry name" value="Nucleotidylyl transferase"/>
    <property type="match status" value="1"/>
</dbReference>
<dbReference type="GO" id="GO:0009231">
    <property type="term" value="P:riboflavin biosynthetic process"/>
    <property type="evidence" value="ECO:0007669"/>
    <property type="project" value="InterPro"/>
</dbReference>
<dbReference type="UniPathway" id="UPA00276">
    <property type="reaction ID" value="UER00406"/>
</dbReference>
<organism evidence="17 18">
    <name type="scientific">Amphibacillus marinus</name>
    <dbReference type="NCBI Taxonomy" id="872970"/>
    <lineage>
        <taxon>Bacteria</taxon>
        <taxon>Bacillati</taxon>
        <taxon>Bacillota</taxon>
        <taxon>Bacilli</taxon>
        <taxon>Bacillales</taxon>
        <taxon>Bacillaceae</taxon>
        <taxon>Amphibacillus</taxon>
    </lineage>
</organism>
<dbReference type="GO" id="GO:0009398">
    <property type="term" value="P:FMN biosynthetic process"/>
    <property type="evidence" value="ECO:0007669"/>
    <property type="project" value="UniProtKB-UniRule"/>
</dbReference>
<evidence type="ECO:0000256" key="9">
    <source>
        <dbReference type="ARBA" id="ARBA00022777"/>
    </source>
</evidence>
<keyword evidence="4 15" id="KW-0285">Flavoprotein</keyword>
<evidence type="ECO:0000256" key="14">
    <source>
        <dbReference type="ARBA" id="ARBA00049494"/>
    </source>
</evidence>
<dbReference type="GO" id="GO:0003919">
    <property type="term" value="F:FMN adenylyltransferase activity"/>
    <property type="evidence" value="ECO:0007669"/>
    <property type="project" value="UniProtKB-UniRule"/>
</dbReference>
<evidence type="ECO:0000256" key="7">
    <source>
        <dbReference type="ARBA" id="ARBA00022695"/>
    </source>
</evidence>
<name>A0A1H8HLF2_9BACI</name>
<evidence type="ECO:0000256" key="5">
    <source>
        <dbReference type="ARBA" id="ARBA00022643"/>
    </source>
</evidence>
<dbReference type="AlphaFoldDB" id="A0A1H8HLF2"/>
<comment type="function">
    <text evidence="1">Catalyzes the phosphorylation of riboflavin to FMN followed by the adenylation of FMN to FAD.</text>
</comment>
<proteinExistence type="inferred from homology"/>
<dbReference type="PANTHER" id="PTHR22749">
    <property type="entry name" value="RIBOFLAVIN KINASE/FMN ADENYLYLTRANSFERASE"/>
    <property type="match status" value="1"/>
</dbReference>
<evidence type="ECO:0000256" key="10">
    <source>
        <dbReference type="ARBA" id="ARBA00022827"/>
    </source>
</evidence>
<comment type="catalytic activity">
    <reaction evidence="14 15">
        <text>FMN + ATP + H(+) = FAD + diphosphate</text>
        <dbReference type="Rhea" id="RHEA:17237"/>
        <dbReference type="ChEBI" id="CHEBI:15378"/>
        <dbReference type="ChEBI" id="CHEBI:30616"/>
        <dbReference type="ChEBI" id="CHEBI:33019"/>
        <dbReference type="ChEBI" id="CHEBI:57692"/>
        <dbReference type="ChEBI" id="CHEBI:58210"/>
        <dbReference type="EC" id="2.7.7.2"/>
    </reaction>
</comment>
<keyword evidence="6 15" id="KW-0808">Transferase</keyword>
<dbReference type="EC" id="2.7.1.26" evidence="15"/>
<comment type="pathway">
    <text evidence="2 15">Cofactor biosynthesis; FAD biosynthesis; FAD from FMN: step 1/1.</text>
</comment>
<dbReference type="InterPro" id="IPR015865">
    <property type="entry name" value="Riboflavin_kinase_bac/euk"/>
</dbReference>
<dbReference type="NCBIfam" id="TIGR00125">
    <property type="entry name" value="cyt_tran_rel"/>
    <property type="match status" value="1"/>
</dbReference>
<dbReference type="PANTHER" id="PTHR22749:SF6">
    <property type="entry name" value="RIBOFLAVIN KINASE"/>
    <property type="match status" value="1"/>
</dbReference>
<evidence type="ECO:0000313" key="17">
    <source>
        <dbReference type="EMBL" id="SEN56979.1"/>
    </source>
</evidence>
<gene>
    <name evidence="17" type="ORF">SAMN04488134_101380</name>
</gene>
<evidence type="ECO:0000256" key="12">
    <source>
        <dbReference type="ARBA" id="ARBA00023268"/>
    </source>
</evidence>
<keyword evidence="7 15" id="KW-0548">Nucleotidyltransferase</keyword>
<dbReference type="Proteomes" id="UP000199300">
    <property type="component" value="Unassembled WGS sequence"/>
</dbReference>
<dbReference type="SUPFAM" id="SSF82114">
    <property type="entry name" value="Riboflavin kinase-like"/>
    <property type="match status" value="1"/>
</dbReference>
<dbReference type="InterPro" id="IPR023465">
    <property type="entry name" value="Riboflavin_kinase_dom_sf"/>
</dbReference>
<dbReference type="InterPro" id="IPR004821">
    <property type="entry name" value="Cyt_trans-like"/>
</dbReference>
<evidence type="ECO:0000256" key="3">
    <source>
        <dbReference type="ARBA" id="ARBA00005201"/>
    </source>
</evidence>
<dbReference type="GO" id="GO:0008531">
    <property type="term" value="F:riboflavin kinase activity"/>
    <property type="evidence" value="ECO:0007669"/>
    <property type="project" value="UniProtKB-UniRule"/>
</dbReference>
<dbReference type="GO" id="GO:0006747">
    <property type="term" value="P:FAD biosynthetic process"/>
    <property type="evidence" value="ECO:0007669"/>
    <property type="project" value="UniProtKB-UniRule"/>
</dbReference>
<keyword evidence="8 15" id="KW-0547">Nucleotide-binding</keyword>
<dbReference type="NCBIfam" id="TIGR00083">
    <property type="entry name" value="ribF"/>
    <property type="match status" value="1"/>
</dbReference>
<dbReference type="EC" id="2.7.7.2" evidence="15"/>
<dbReference type="STRING" id="872970.SAMN04488134_101380"/>
<evidence type="ECO:0000256" key="15">
    <source>
        <dbReference type="PIRNR" id="PIRNR004491"/>
    </source>
</evidence>
<keyword evidence="11 15" id="KW-0067">ATP-binding</keyword>
<reference evidence="17 18" key="1">
    <citation type="submission" date="2016-10" db="EMBL/GenBank/DDBJ databases">
        <authorList>
            <person name="de Groot N.N."/>
        </authorList>
    </citation>
    <scope>NUCLEOTIDE SEQUENCE [LARGE SCALE GENOMIC DNA]</scope>
    <source>
        <strain evidence="17 18">CGMCC 1.10434</strain>
    </source>
</reference>
<dbReference type="InterPro" id="IPR014729">
    <property type="entry name" value="Rossmann-like_a/b/a_fold"/>
</dbReference>
<evidence type="ECO:0000256" key="6">
    <source>
        <dbReference type="ARBA" id="ARBA00022679"/>
    </source>
</evidence>
<dbReference type="Gene3D" id="2.40.30.30">
    <property type="entry name" value="Riboflavin kinase-like"/>
    <property type="match status" value="1"/>
</dbReference>
<dbReference type="UniPathway" id="UPA00277">
    <property type="reaction ID" value="UER00407"/>
</dbReference>
<keyword evidence="10 15" id="KW-0274">FAD</keyword>
<dbReference type="FunFam" id="2.40.30.30:FF:000003">
    <property type="entry name" value="Riboflavin biosynthesis protein"/>
    <property type="match status" value="1"/>
</dbReference>